<protein>
    <recommendedName>
        <fullName evidence="1">Jacalin-type lectin domain-containing protein</fullName>
    </recommendedName>
</protein>
<evidence type="ECO:0000313" key="2">
    <source>
        <dbReference type="EMBL" id="RHY96339.1"/>
    </source>
</evidence>
<evidence type="ECO:0000259" key="1">
    <source>
        <dbReference type="PROSITE" id="PS51752"/>
    </source>
</evidence>
<dbReference type="PROSITE" id="PS51752">
    <property type="entry name" value="JACALIN_LECTIN"/>
    <property type="match status" value="2"/>
</dbReference>
<dbReference type="InterPro" id="IPR001229">
    <property type="entry name" value="Jacalin-like_lectin_dom"/>
</dbReference>
<dbReference type="InterPro" id="IPR036404">
    <property type="entry name" value="Jacalin-like_lectin_dom_sf"/>
</dbReference>
<sequence length="963" mass="102543">MAEARIELLNVTEGHVVRHPLLLLEGKFTCDWELPDNVLAEVHVNDSATSWPVSHAGLFKALIPLPNYGRHEICLNIAETYEIVSVEYAPSTRPHRVHVYYQKGHGSAGTFDAPPGVDNSEAAAIKKIQFNAALLQTAMAALLGSPHTDTFSLEVDDNGQPIVHVVESSFTDDVARSIPEHDLIGRVEEDLRAQGFISNDNLGKHIVLLGSSTYDAASKAPKGHTALGGGVVGVFGTCGLHTWASHVGNVMQSFLDTTRIDPAILWDDSAGGGTYAANYATGLGAVLHELGHTLGLNHSTHGIMARGFDDLNRLFCVVQPRPSSAGASVAAFSNAFPDGKLFLNYDRVQDVVTPDGAHWHRASALKLRQSPWLAVRTSIDEASHNDVPAVAWGAASVVGPVGCGAGPQVAFGSDSKDVAAFLITSTGPSGVSAIEILTNAGLNDLLFCGLAASGSQDLFILMDGEFIVQVDVRAKAWVDAIRFHTNFRVSRFYGGKGGQLHVLKAPPNHALYSLFGTTGKDNVGSVGAYVAPVPRQYLSSPTHLTPPPVAAAIIPSPPSTSIFDQIGSFFSSETTTTTAAASPATSGAYAATGAGADGDQEAFTTKHITSMGAILLVCADEAIMSFRVLSRKEYSDAFHSGYYAGPNELAFVLAAHEVIIQVDVRSSGWIHGLRFHTNVRMSPWYGGFDGNEHSFMCAPEAHISGFYGSHGPQYLGTLGTYFEPVPRQLPRPEPVPHATPFPSVNGNAGVHNIWIRQSPHTPGLLLVTSNLAEDATLFNHVFSLQPGEALVQVELTRQDDNRVVGVCFHTQTRSSAWYGSVDGTYDVVVAPPNFAFSSVAVLSDGALEHTFESEERCRVAEVPLVENGEAAVDDGTAVSFHASSEAGLAFVVLSQFNNGDPLADHVVEVPTRGDAALLPRSWRLSTTYLKSKVHPRALTEYAIEVVDAAGKATLSPVLLPCVP</sequence>
<dbReference type="SUPFAM" id="SSF55486">
    <property type="entry name" value="Metalloproteases ('zincins'), catalytic domain"/>
    <property type="match status" value="1"/>
</dbReference>
<dbReference type="PANTHER" id="PTHR21054:SF2">
    <property type="entry name" value="MIP04191P"/>
    <property type="match status" value="1"/>
</dbReference>
<evidence type="ECO:0000313" key="3">
    <source>
        <dbReference type="EMBL" id="RHZ27205.1"/>
    </source>
</evidence>
<gene>
    <name evidence="2" type="ORF">DYB35_006878</name>
    <name evidence="3" type="ORF">DYB37_006820</name>
</gene>
<dbReference type="AlphaFoldDB" id="A0A3R6X238"/>
<dbReference type="InterPro" id="IPR053002">
    <property type="entry name" value="Metalloproteinase_M10B"/>
</dbReference>
<dbReference type="SMART" id="SM00915">
    <property type="entry name" value="Jacalin"/>
    <property type="match status" value="2"/>
</dbReference>
<dbReference type="Proteomes" id="UP000285430">
    <property type="component" value="Unassembled WGS sequence"/>
</dbReference>
<organism evidence="2 5">
    <name type="scientific">Aphanomyces astaci</name>
    <name type="common">Crayfish plague agent</name>
    <dbReference type="NCBI Taxonomy" id="112090"/>
    <lineage>
        <taxon>Eukaryota</taxon>
        <taxon>Sar</taxon>
        <taxon>Stramenopiles</taxon>
        <taxon>Oomycota</taxon>
        <taxon>Saprolegniomycetes</taxon>
        <taxon>Saprolegniales</taxon>
        <taxon>Verrucalvaceae</taxon>
        <taxon>Aphanomyces</taxon>
    </lineage>
</organism>
<name>A0A3R6X238_APHAT</name>
<dbReference type="SUPFAM" id="SSF51101">
    <property type="entry name" value="Mannose-binding lectins"/>
    <property type="match status" value="2"/>
</dbReference>
<dbReference type="PANTHER" id="PTHR21054">
    <property type="entry name" value="ZINC METALLOPROTEINASE-RELATED"/>
    <property type="match status" value="1"/>
</dbReference>
<accession>A0A3R6X238</accession>
<comment type="caution">
    <text evidence="2">The sequence shown here is derived from an EMBL/GenBank/DDBJ whole genome shotgun (WGS) entry which is preliminary data.</text>
</comment>
<reference evidence="4 5" key="1">
    <citation type="submission" date="2018-08" db="EMBL/GenBank/DDBJ databases">
        <title>Aphanomyces genome sequencing and annotation.</title>
        <authorList>
            <person name="Minardi D."/>
            <person name="Oidtmann B."/>
            <person name="Van Der Giezen M."/>
            <person name="Studholme D.J."/>
        </authorList>
    </citation>
    <scope>NUCLEOTIDE SEQUENCE [LARGE SCALE GENOMIC DNA]</scope>
    <source>
        <strain evidence="3 4">Da</strain>
        <strain evidence="2 5">Sv</strain>
    </source>
</reference>
<dbReference type="EMBL" id="QUTH01002205">
    <property type="protein sequence ID" value="RHZ27205.1"/>
    <property type="molecule type" value="Genomic_DNA"/>
</dbReference>
<evidence type="ECO:0000313" key="4">
    <source>
        <dbReference type="Proteomes" id="UP000285430"/>
    </source>
</evidence>
<feature type="domain" description="Jacalin-type lectin" evidence="1">
    <location>
        <begin position="395"/>
        <end position="532"/>
    </location>
</feature>
<dbReference type="Proteomes" id="UP000285712">
    <property type="component" value="Unassembled WGS sequence"/>
</dbReference>
<dbReference type="Gene3D" id="2.100.10.30">
    <property type="entry name" value="Jacalin-like lectin domain"/>
    <property type="match status" value="2"/>
</dbReference>
<dbReference type="InterPro" id="IPR021917">
    <property type="entry name" value="Unchr_Zn-peptidase-like"/>
</dbReference>
<dbReference type="EMBL" id="QUTG01002415">
    <property type="protein sequence ID" value="RHY96339.1"/>
    <property type="molecule type" value="Genomic_DNA"/>
</dbReference>
<proteinExistence type="predicted"/>
<dbReference type="Pfam" id="PF12044">
    <property type="entry name" value="Metallopep"/>
    <property type="match status" value="1"/>
</dbReference>
<feature type="domain" description="Jacalin-type lectin" evidence="1">
    <location>
        <begin position="583"/>
        <end position="724"/>
    </location>
</feature>
<dbReference type="VEuPathDB" id="FungiDB:H257_03818"/>
<evidence type="ECO:0000313" key="5">
    <source>
        <dbReference type="Proteomes" id="UP000285712"/>
    </source>
</evidence>
<dbReference type="Pfam" id="PF01419">
    <property type="entry name" value="Jacalin"/>
    <property type="match status" value="2"/>
</dbReference>